<reference evidence="3 4" key="1">
    <citation type="journal article" date="2018" name="IMA Fungus">
        <title>IMA Genome-F 9: Draft genome sequence of Annulohypoxylon stygium, Aspergillus mulundensis, Berkeleyomyces basicola (syn. Thielaviopsis basicola), Ceratocystis smalleyi, two Cercospora beticola strains, Coleophoma cylindrospora, Fusarium fracticaudum, Phialophora cf. hyalina, and Morchella septimelata.</title>
        <authorList>
            <person name="Wingfield B.D."/>
            <person name="Bills G.F."/>
            <person name="Dong Y."/>
            <person name="Huang W."/>
            <person name="Nel W.J."/>
            <person name="Swalarsk-Parry B.S."/>
            <person name="Vaghefi N."/>
            <person name="Wilken P.M."/>
            <person name="An Z."/>
            <person name="de Beer Z.W."/>
            <person name="De Vos L."/>
            <person name="Chen L."/>
            <person name="Duong T.A."/>
            <person name="Gao Y."/>
            <person name="Hammerbacher A."/>
            <person name="Kikkert J.R."/>
            <person name="Li Y."/>
            <person name="Li H."/>
            <person name="Li K."/>
            <person name="Li Q."/>
            <person name="Liu X."/>
            <person name="Ma X."/>
            <person name="Naidoo K."/>
            <person name="Pethybridge S.J."/>
            <person name="Sun J."/>
            <person name="Steenkamp E.T."/>
            <person name="van der Nest M.A."/>
            <person name="van Wyk S."/>
            <person name="Wingfield M.J."/>
            <person name="Xiong C."/>
            <person name="Yue Q."/>
            <person name="Zhang X."/>
        </authorList>
    </citation>
    <scope>NUCLEOTIDE SEQUENCE [LARGE SCALE GENOMIC DNA]</scope>
    <source>
        <strain evidence="3 4">BP5796</strain>
    </source>
</reference>
<evidence type="ECO:0000313" key="4">
    <source>
        <dbReference type="Proteomes" id="UP000256328"/>
    </source>
</evidence>
<keyword evidence="4" id="KW-1185">Reference proteome</keyword>
<sequence length="322" mass="34935">MAPTIPSSPDPLSALHTAFNIHTHIDEILAFLCMLVLLVLIAARHLLHHRTQHSHIPSKIFPQPTPRLPPVHTETRAHVPAPSTTTDQTFSNADWYFSTSTALLPRNRTNAPCGCFQNAARRSSVTEASALPDDRISVLDLETTPSLSALGYGSCSTSTAITSTSTAISSLTTTTLPSGACSPRTTNKSVRFAPDPIVPRARTCSEMERIARAEYLRSQRREEREEMWAFRLVAALVDEQGRADRGSGAAPPPTPALASREAGPAGASVRESAGGERQAVVVGDLGKRTQKDGALERRMYAAVGRKWYDLEDELDEDEGMKV</sequence>
<dbReference type="EMBL" id="PDLN01000010">
    <property type="protein sequence ID" value="RDW73921.1"/>
    <property type="molecule type" value="Genomic_DNA"/>
</dbReference>
<evidence type="ECO:0000256" key="1">
    <source>
        <dbReference type="SAM" id="MobiDB-lite"/>
    </source>
</evidence>
<dbReference type="Proteomes" id="UP000256328">
    <property type="component" value="Unassembled WGS sequence"/>
</dbReference>
<dbReference type="AlphaFoldDB" id="A0A3D8RJA0"/>
<evidence type="ECO:0000313" key="3">
    <source>
        <dbReference type="EMBL" id="RDW73921.1"/>
    </source>
</evidence>
<name>A0A3D8RJA0_9HELO</name>
<protein>
    <submittedName>
        <fullName evidence="3">Uncharacterized protein</fullName>
    </submittedName>
</protein>
<organism evidence="3 4">
    <name type="scientific">Coleophoma crateriformis</name>
    <dbReference type="NCBI Taxonomy" id="565419"/>
    <lineage>
        <taxon>Eukaryota</taxon>
        <taxon>Fungi</taxon>
        <taxon>Dikarya</taxon>
        <taxon>Ascomycota</taxon>
        <taxon>Pezizomycotina</taxon>
        <taxon>Leotiomycetes</taxon>
        <taxon>Helotiales</taxon>
        <taxon>Dermateaceae</taxon>
        <taxon>Coleophoma</taxon>
    </lineage>
</organism>
<dbReference type="OrthoDB" id="10402381at2759"/>
<accession>A0A3D8RJA0</accession>
<keyword evidence="2" id="KW-0812">Transmembrane</keyword>
<feature type="region of interest" description="Disordered" evidence="1">
    <location>
        <begin position="242"/>
        <end position="288"/>
    </location>
</feature>
<evidence type="ECO:0000256" key="2">
    <source>
        <dbReference type="SAM" id="Phobius"/>
    </source>
</evidence>
<comment type="caution">
    <text evidence="3">The sequence shown here is derived from an EMBL/GenBank/DDBJ whole genome shotgun (WGS) entry which is preliminary data.</text>
</comment>
<keyword evidence="2" id="KW-1133">Transmembrane helix</keyword>
<feature type="transmembrane region" description="Helical" evidence="2">
    <location>
        <begin position="28"/>
        <end position="47"/>
    </location>
</feature>
<proteinExistence type="predicted"/>
<gene>
    <name evidence="3" type="ORF">BP5796_07363</name>
</gene>
<keyword evidence="2" id="KW-0472">Membrane</keyword>